<keyword evidence="3 5" id="KW-1133">Transmembrane helix</keyword>
<feature type="transmembrane region" description="Helical" evidence="5">
    <location>
        <begin position="274"/>
        <end position="298"/>
    </location>
</feature>
<evidence type="ECO:0000256" key="1">
    <source>
        <dbReference type="ARBA" id="ARBA00004141"/>
    </source>
</evidence>
<organism evidence="7 8">
    <name type="scientific">Actinocatenispora sera</name>
    <dbReference type="NCBI Taxonomy" id="390989"/>
    <lineage>
        <taxon>Bacteria</taxon>
        <taxon>Bacillati</taxon>
        <taxon>Actinomycetota</taxon>
        <taxon>Actinomycetes</taxon>
        <taxon>Micromonosporales</taxon>
        <taxon>Micromonosporaceae</taxon>
        <taxon>Actinocatenispora</taxon>
    </lineage>
</organism>
<dbReference type="GO" id="GO:0140359">
    <property type="term" value="F:ABC-type transporter activity"/>
    <property type="evidence" value="ECO:0007669"/>
    <property type="project" value="InterPro"/>
</dbReference>
<sequence>MSNAQYDGPGALSAIGGVRLIARRELATRLRAKSFLISTAIIVVFICGYLILMNFIQNSSSSSTIGLTHQTSALATPVTSAAEAAGQKVDIRTVSEQAGRKQVADGKLDALLVGTADAPKVVVKKTLSAGLTSTFHVLAQQQAFSQQIDQLGGDPSKVQQAMSTAQLPVQRLQSVDKYQVQRIVLGVIAVVLIYMSLMINGQAVAAGVIEEKSSRVVELLLATVRPWQLMAGKVLGIAVVGLVQMVIFAAVGVGLGLATGAFAIPAGLITGAALWAIVWYVIGFAMYAVMLAAAGALVSRQEDANAVVTPVIMLIVVPAVIGWSLIPANPDGMAGRVLSLIPLFSPMIMPMRISLGVAAPWEIAVSLVLSVALVVALVALAGRVYRNAVLRTGARVRLVDALRAA</sequence>
<comment type="subcellular location">
    <subcellularLocation>
        <location evidence="1">Membrane</location>
        <topology evidence="1">Multi-pass membrane protein</topology>
    </subcellularLocation>
</comment>
<feature type="transmembrane region" description="Helical" evidence="5">
    <location>
        <begin position="363"/>
        <end position="385"/>
    </location>
</feature>
<feature type="domain" description="ABC-2 type transporter transmembrane" evidence="6">
    <location>
        <begin position="33"/>
        <end position="381"/>
    </location>
</feature>
<feature type="transmembrane region" description="Helical" evidence="5">
    <location>
        <begin position="183"/>
        <end position="209"/>
    </location>
</feature>
<dbReference type="AlphaFoldDB" id="A0A810KVB0"/>
<dbReference type="Pfam" id="PF12698">
    <property type="entry name" value="ABC2_membrane_3"/>
    <property type="match status" value="1"/>
</dbReference>
<evidence type="ECO:0000256" key="4">
    <source>
        <dbReference type="ARBA" id="ARBA00023136"/>
    </source>
</evidence>
<evidence type="ECO:0000313" key="8">
    <source>
        <dbReference type="Proteomes" id="UP000680750"/>
    </source>
</evidence>
<feature type="transmembrane region" description="Helical" evidence="5">
    <location>
        <begin position="304"/>
        <end position="325"/>
    </location>
</feature>
<feature type="transmembrane region" description="Helical" evidence="5">
    <location>
        <begin position="229"/>
        <end position="262"/>
    </location>
</feature>
<evidence type="ECO:0000313" key="7">
    <source>
        <dbReference type="EMBL" id="BCJ26236.1"/>
    </source>
</evidence>
<dbReference type="PANTHER" id="PTHR43471:SF3">
    <property type="entry name" value="ABC TRANSPORTER PERMEASE PROTEIN NATB"/>
    <property type="match status" value="1"/>
</dbReference>
<evidence type="ECO:0000256" key="2">
    <source>
        <dbReference type="ARBA" id="ARBA00022692"/>
    </source>
</evidence>
<keyword evidence="4 5" id="KW-0472">Membrane</keyword>
<dbReference type="GO" id="GO:0016020">
    <property type="term" value="C:membrane"/>
    <property type="evidence" value="ECO:0007669"/>
    <property type="project" value="UniProtKB-SubCell"/>
</dbReference>
<evidence type="ECO:0000259" key="6">
    <source>
        <dbReference type="Pfam" id="PF12698"/>
    </source>
</evidence>
<keyword evidence="8" id="KW-1185">Reference proteome</keyword>
<keyword evidence="2 5" id="KW-0812">Transmembrane</keyword>
<accession>A0A810KVB0</accession>
<dbReference type="KEGG" id="aser:Asera_03440"/>
<proteinExistence type="predicted"/>
<name>A0A810KVB0_9ACTN</name>
<evidence type="ECO:0000256" key="3">
    <source>
        <dbReference type="ARBA" id="ARBA00022989"/>
    </source>
</evidence>
<reference evidence="7" key="1">
    <citation type="submission" date="2020-08" db="EMBL/GenBank/DDBJ databases">
        <title>Whole genome shotgun sequence of Actinocatenispora sera NBRC 101916.</title>
        <authorList>
            <person name="Komaki H."/>
            <person name="Tamura T."/>
        </authorList>
    </citation>
    <scope>NUCLEOTIDE SEQUENCE</scope>
    <source>
        <strain evidence="7">NBRC 101916</strain>
    </source>
</reference>
<dbReference type="PANTHER" id="PTHR43471">
    <property type="entry name" value="ABC TRANSPORTER PERMEASE"/>
    <property type="match status" value="1"/>
</dbReference>
<protein>
    <submittedName>
        <fullName evidence="7">ABC transporter permease</fullName>
    </submittedName>
</protein>
<evidence type="ECO:0000256" key="5">
    <source>
        <dbReference type="SAM" id="Phobius"/>
    </source>
</evidence>
<gene>
    <name evidence="7" type="ORF">Asera_03440</name>
</gene>
<dbReference type="RefSeq" id="WP_211255818.1">
    <property type="nucleotide sequence ID" value="NZ_AP023354.1"/>
</dbReference>
<dbReference type="EMBL" id="AP023354">
    <property type="protein sequence ID" value="BCJ26236.1"/>
    <property type="molecule type" value="Genomic_DNA"/>
</dbReference>
<dbReference type="InterPro" id="IPR013525">
    <property type="entry name" value="ABC2_TM"/>
</dbReference>
<dbReference type="Proteomes" id="UP000680750">
    <property type="component" value="Chromosome"/>
</dbReference>
<feature type="transmembrane region" description="Helical" evidence="5">
    <location>
        <begin position="35"/>
        <end position="56"/>
    </location>
</feature>